<evidence type="ECO:0000256" key="1">
    <source>
        <dbReference type="ARBA" id="ARBA00023125"/>
    </source>
</evidence>
<dbReference type="InterPro" id="IPR039422">
    <property type="entry name" value="MarR/SlyA-like"/>
</dbReference>
<dbReference type="SUPFAM" id="SSF46785">
    <property type="entry name" value="Winged helix' DNA-binding domain"/>
    <property type="match status" value="1"/>
</dbReference>
<dbReference type="PANTHER" id="PTHR33164:SF57">
    <property type="entry name" value="MARR-FAMILY TRANSCRIPTIONAL REGULATOR"/>
    <property type="match status" value="1"/>
</dbReference>
<keyword evidence="1" id="KW-0238">DNA-binding</keyword>
<dbReference type="PRINTS" id="PR00598">
    <property type="entry name" value="HTHMARR"/>
</dbReference>
<dbReference type="SMART" id="SM00347">
    <property type="entry name" value="HTH_MARR"/>
    <property type="match status" value="1"/>
</dbReference>
<dbReference type="EMBL" id="JAUHTR010000003">
    <property type="protein sequence ID" value="MDN4524356.1"/>
    <property type="molecule type" value="Genomic_DNA"/>
</dbReference>
<dbReference type="Gene3D" id="1.10.10.10">
    <property type="entry name" value="Winged helix-like DNA-binding domain superfamily/Winged helix DNA-binding domain"/>
    <property type="match status" value="1"/>
</dbReference>
<evidence type="ECO:0000313" key="4">
    <source>
        <dbReference type="Proteomes" id="UP001172721"/>
    </source>
</evidence>
<dbReference type="RefSeq" id="WP_301165405.1">
    <property type="nucleotide sequence ID" value="NZ_JAUHTR010000003.1"/>
</dbReference>
<dbReference type="InterPro" id="IPR000835">
    <property type="entry name" value="HTH_MarR-typ"/>
</dbReference>
<dbReference type="InterPro" id="IPR036388">
    <property type="entry name" value="WH-like_DNA-bd_sf"/>
</dbReference>
<name>A0ABT8HUB5_9BACL</name>
<keyword evidence="4" id="KW-1185">Reference proteome</keyword>
<evidence type="ECO:0000313" key="3">
    <source>
        <dbReference type="EMBL" id="MDN4524356.1"/>
    </source>
</evidence>
<dbReference type="PROSITE" id="PS50995">
    <property type="entry name" value="HTH_MARR_2"/>
    <property type="match status" value="1"/>
</dbReference>
<dbReference type="PANTHER" id="PTHR33164">
    <property type="entry name" value="TRANSCRIPTIONAL REGULATOR, MARR FAMILY"/>
    <property type="match status" value="1"/>
</dbReference>
<dbReference type="Proteomes" id="UP001172721">
    <property type="component" value="Unassembled WGS sequence"/>
</dbReference>
<protein>
    <submittedName>
        <fullName evidence="3">MarR family transcriptional regulator</fullName>
    </submittedName>
</protein>
<gene>
    <name evidence="3" type="ORF">QYB97_07710</name>
</gene>
<feature type="domain" description="HTH marR-type" evidence="2">
    <location>
        <begin position="1"/>
        <end position="135"/>
    </location>
</feature>
<comment type="caution">
    <text evidence="3">The sequence shown here is derived from an EMBL/GenBank/DDBJ whole genome shotgun (WGS) entry which is preliminary data.</text>
</comment>
<reference evidence="3" key="1">
    <citation type="submission" date="2023-07" db="EMBL/GenBank/DDBJ databases">
        <title>Fictibacillus sp. isolated from freshwater pond.</title>
        <authorList>
            <person name="Kirdat K."/>
            <person name="Bhat A."/>
            <person name="Mourya A."/>
            <person name="Yadav A."/>
        </authorList>
    </citation>
    <scope>NUCLEOTIDE SEQUENCE</scope>
    <source>
        <strain evidence="3">NE201</strain>
    </source>
</reference>
<proteinExistence type="predicted"/>
<dbReference type="InterPro" id="IPR036390">
    <property type="entry name" value="WH_DNA-bd_sf"/>
</dbReference>
<dbReference type="Pfam" id="PF01047">
    <property type="entry name" value="MarR"/>
    <property type="match status" value="1"/>
</dbReference>
<organism evidence="3 4">
    <name type="scientific">Fictibacillus fluitans</name>
    <dbReference type="NCBI Taxonomy" id="3058422"/>
    <lineage>
        <taxon>Bacteria</taxon>
        <taxon>Bacillati</taxon>
        <taxon>Bacillota</taxon>
        <taxon>Bacilli</taxon>
        <taxon>Bacillales</taxon>
        <taxon>Fictibacillaceae</taxon>
        <taxon>Fictibacillus</taxon>
    </lineage>
</organism>
<evidence type="ECO:0000259" key="2">
    <source>
        <dbReference type="PROSITE" id="PS50995"/>
    </source>
</evidence>
<accession>A0ABT8HUB5</accession>
<sequence length="142" mass="16538">MEEDSLRIIEQEIALLVRLTTAHSPRLGDLDRSEYLILSELDKNGTLAINILAEELKLNLSTASRQVASLERKNYIRRFPDPQNGRISRLEVTETGLKSLRKVQQARYNAYEEVLSEWQADELKALEGNLKRLNRDFKNWKR</sequence>